<keyword evidence="1" id="KW-0732">Signal</keyword>
<evidence type="ECO:0000313" key="3">
    <source>
        <dbReference type="Proteomes" id="UP000235547"/>
    </source>
</evidence>
<dbReference type="EMBL" id="PNRG01000001">
    <property type="protein sequence ID" value="PMR82710.1"/>
    <property type="molecule type" value="Genomic_DNA"/>
</dbReference>
<evidence type="ECO:0000256" key="1">
    <source>
        <dbReference type="SAM" id="SignalP"/>
    </source>
</evidence>
<sequence length="118" mass="12627">MRITQKAALCSIALMASALTAAYSQANGGTIRFQGGVANPTCELSVSSTSATQIQRHGCPDVAETSARSAESLQRTTHDGFHPNGVWLRTDGSIIHGGQRELQAHLTTQPAIYKIDYR</sequence>
<evidence type="ECO:0008006" key="4">
    <source>
        <dbReference type="Google" id="ProtNLM"/>
    </source>
</evidence>
<dbReference type="AlphaFoldDB" id="A0A2N7UQK9"/>
<keyword evidence="3" id="KW-1185">Reference proteome</keyword>
<protein>
    <recommendedName>
        <fullName evidence="4">Type 1 fimbrial protein</fullName>
    </recommendedName>
</protein>
<name>A0A2N7UQK9_9GAMM</name>
<dbReference type="RefSeq" id="WP_102586305.1">
    <property type="nucleotide sequence ID" value="NZ_BNAE01000004.1"/>
</dbReference>
<proteinExistence type="predicted"/>
<comment type="caution">
    <text evidence="2">The sequence shown here is derived from an EMBL/GenBank/DDBJ whole genome shotgun (WGS) entry which is preliminary data.</text>
</comment>
<evidence type="ECO:0000313" key="2">
    <source>
        <dbReference type="EMBL" id="PMR82710.1"/>
    </source>
</evidence>
<feature type="chain" id="PRO_5014659895" description="Type 1 fimbrial protein" evidence="1">
    <location>
        <begin position="27"/>
        <end position="118"/>
    </location>
</feature>
<organism evidence="2 3">
    <name type="scientific">Halomonas urumqiensis</name>
    <dbReference type="NCBI Taxonomy" id="1684789"/>
    <lineage>
        <taxon>Bacteria</taxon>
        <taxon>Pseudomonadati</taxon>
        <taxon>Pseudomonadota</taxon>
        <taxon>Gammaproteobacteria</taxon>
        <taxon>Oceanospirillales</taxon>
        <taxon>Halomonadaceae</taxon>
        <taxon>Halomonas</taxon>
    </lineage>
</organism>
<accession>A0A2N7UQK9</accession>
<dbReference type="Proteomes" id="UP000235547">
    <property type="component" value="Unassembled WGS sequence"/>
</dbReference>
<reference evidence="2 3" key="1">
    <citation type="submission" date="2018-01" db="EMBL/GenBank/DDBJ databases">
        <title>Halomonas endophytica sp. nov., isolated from storage liquid in the stems of Populus euphratica.</title>
        <authorList>
            <person name="Chen C."/>
        </authorList>
    </citation>
    <scope>NUCLEOTIDE SEQUENCE [LARGE SCALE GENOMIC DNA]</scope>
    <source>
        <strain evidence="2 3">BZ-SZ-XJ27</strain>
    </source>
</reference>
<gene>
    <name evidence="2" type="ORF">C1H70_00145</name>
</gene>
<feature type="signal peptide" evidence="1">
    <location>
        <begin position="1"/>
        <end position="26"/>
    </location>
</feature>